<evidence type="ECO:0000256" key="3">
    <source>
        <dbReference type="RuleBase" id="RU003476"/>
    </source>
</evidence>
<dbReference type="AlphaFoldDB" id="A0A916RMJ6"/>
<reference evidence="5" key="2">
    <citation type="submission" date="2020-09" db="EMBL/GenBank/DDBJ databases">
        <authorList>
            <person name="Sun Q."/>
            <person name="Zhou Y."/>
        </authorList>
    </citation>
    <scope>NUCLEOTIDE SEQUENCE</scope>
    <source>
        <strain evidence="5">CGMCC 1.12408</strain>
    </source>
</reference>
<evidence type="ECO:0000313" key="6">
    <source>
        <dbReference type="Proteomes" id="UP000613512"/>
    </source>
</evidence>
<keyword evidence="2 3" id="KW-0378">Hydrolase</keyword>
<evidence type="ECO:0000313" key="5">
    <source>
        <dbReference type="EMBL" id="GGA61934.1"/>
    </source>
</evidence>
<dbReference type="Pfam" id="PF00293">
    <property type="entry name" value="NUDIX"/>
    <property type="match status" value="1"/>
</dbReference>
<keyword evidence="6" id="KW-1185">Reference proteome</keyword>
<protein>
    <submittedName>
        <fullName evidence="5">DNA mismatch repair protein MutT</fullName>
    </submittedName>
</protein>
<proteinExistence type="inferred from homology"/>
<dbReference type="PANTHER" id="PTHR43046">
    <property type="entry name" value="GDP-MANNOSE MANNOSYL HYDROLASE"/>
    <property type="match status" value="1"/>
</dbReference>
<evidence type="ECO:0000259" key="4">
    <source>
        <dbReference type="PROSITE" id="PS51462"/>
    </source>
</evidence>
<evidence type="ECO:0000256" key="1">
    <source>
        <dbReference type="ARBA" id="ARBA00001946"/>
    </source>
</evidence>
<feature type="domain" description="Nudix hydrolase" evidence="4">
    <location>
        <begin position="4"/>
        <end position="134"/>
    </location>
</feature>
<dbReference type="PROSITE" id="PS00893">
    <property type="entry name" value="NUDIX_BOX"/>
    <property type="match status" value="1"/>
</dbReference>
<dbReference type="PRINTS" id="PR00502">
    <property type="entry name" value="NUDIXFAMILY"/>
</dbReference>
<dbReference type="SUPFAM" id="SSF55811">
    <property type="entry name" value="Nudix"/>
    <property type="match status" value="1"/>
</dbReference>
<gene>
    <name evidence="5" type="ORF">GCM10008025_02350</name>
</gene>
<dbReference type="InterPro" id="IPR020476">
    <property type="entry name" value="Nudix_hydrolase"/>
</dbReference>
<dbReference type="EMBL" id="BMEY01000001">
    <property type="protein sequence ID" value="GGA61934.1"/>
    <property type="molecule type" value="Genomic_DNA"/>
</dbReference>
<comment type="caution">
    <text evidence="5">The sequence shown here is derived from an EMBL/GenBank/DDBJ whole genome shotgun (WGS) entry which is preliminary data.</text>
</comment>
<reference evidence="5" key="1">
    <citation type="journal article" date="2014" name="Int. J. Syst. Evol. Microbiol.">
        <title>Complete genome sequence of Corynebacterium casei LMG S-19264T (=DSM 44701T), isolated from a smear-ripened cheese.</title>
        <authorList>
            <consortium name="US DOE Joint Genome Institute (JGI-PGF)"/>
            <person name="Walter F."/>
            <person name="Albersmeier A."/>
            <person name="Kalinowski J."/>
            <person name="Ruckert C."/>
        </authorList>
    </citation>
    <scope>NUCLEOTIDE SEQUENCE</scope>
    <source>
        <strain evidence="5">CGMCC 1.12408</strain>
    </source>
</reference>
<name>A0A916RMJ6_9BACI</name>
<dbReference type="Gene3D" id="3.90.79.10">
    <property type="entry name" value="Nucleoside Triphosphate Pyrophosphohydrolase"/>
    <property type="match status" value="1"/>
</dbReference>
<comment type="cofactor">
    <cofactor evidence="1">
        <name>Mg(2+)</name>
        <dbReference type="ChEBI" id="CHEBI:18420"/>
    </cofactor>
</comment>
<accession>A0A916RMJ6</accession>
<dbReference type="PROSITE" id="PS51462">
    <property type="entry name" value="NUDIX"/>
    <property type="match status" value="1"/>
</dbReference>
<dbReference type="InterPro" id="IPR015797">
    <property type="entry name" value="NUDIX_hydrolase-like_dom_sf"/>
</dbReference>
<comment type="similarity">
    <text evidence="3">Belongs to the Nudix hydrolase family.</text>
</comment>
<dbReference type="PANTHER" id="PTHR43046:SF14">
    <property type="entry name" value="MUTT_NUDIX FAMILY PROTEIN"/>
    <property type="match status" value="1"/>
</dbReference>
<dbReference type="RefSeq" id="WP_188382847.1">
    <property type="nucleotide sequence ID" value="NZ_BMEY01000001.1"/>
</dbReference>
<organism evidence="5 6">
    <name type="scientific">Ornithinibacillus halotolerans</name>
    <dbReference type="NCBI Taxonomy" id="1274357"/>
    <lineage>
        <taxon>Bacteria</taxon>
        <taxon>Bacillati</taxon>
        <taxon>Bacillota</taxon>
        <taxon>Bacilli</taxon>
        <taxon>Bacillales</taxon>
        <taxon>Bacillaceae</taxon>
        <taxon>Ornithinibacillus</taxon>
    </lineage>
</organism>
<dbReference type="GO" id="GO:0016787">
    <property type="term" value="F:hydrolase activity"/>
    <property type="evidence" value="ECO:0007669"/>
    <property type="project" value="UniProtKB-KW"/>
</dbReference>
<sequence length="156" mass="18046">MNQNFHHLARGIIVMENKVLLAQAKGYSNTFLPGGHIEFGESAKEALKREIEEELGINCEVGNFLGLVEHKWEKKGKLNCEINQAFAVSTRNLQPNINPESMEEHLTFFWSTWKELDKHNLQPYPFRELISNYIQGSSSVWWESTLPFPIDQSNRN</sequence>
<evidence type="ECO:0000256" key="2">
    <source>
        <dbReference type="ARBA" id="ARBA00022801"/>
    </source>
</evidence>
<dbReference type="InterPro" id="IPR020084">
    <property type="entry name" value="NUDIX_hydrolase_CS"/>
</dbReference>
<dbReference type="Proteomes" id="UP000613512">
    <property type="component" value="Unassembled WGS sequence"/>
</dbReference>
<dbReference type="InterPro" id="IPR000086">
    <property type="entry name" value="NUDIX_hydrolase_dom"/>
</dbReference>